<dbReference type="GO" id="GO:0007035">
    <property type="term" value="P:vacuolar acidification"/>
    <property type="evidence" value="ECO:0007669"/>
    <property type="project" value="TreeGrafter"/>
</dbReference>
<gene>
    <name evidence="10" type="ORF">TFUB20_00509</name>
</gene>
<evidence type="ECO:0000256" key="9">
    <source>
        <dbReference type="SAM" id="Phobius"/>
    </source>
</evidence>
<comment type="subcellular location">
    <subcellularLocation>
        <location evidence="1">Membrane</location>
        <topology evidence="1">Multi-pass membrane protein</topology>
    </subcellularLocation>
</comment>
<dbReference type="PANTHER" id="PTHR11629:SF63">
    <property type="entry name" value="V-TYPE PROTON ATPASE SUBUNIT A"/>
    <property type="match status" value="1"/>
</dbReference>
<dbReference type="AlphaFoldDB" id="A0A1D3UFP3"/>
<keyword evidence="8" id="KW-0175">Coiled coil</keyword>
<comment type="similarity">
    <text evidence="2">Belongs to the V-ATPase 116 kDa subunit family.</text>
</comment>
<evidence type="ECO:0000256" key="8">
    <source>
        <dbReference type="SAM" id="Coils"/>
    </source>
</evidence>
<dbReference type="GO" id="GO:0046961">
    <property type="term" value="F:proton-transporting ATPase activity, rotational mechanism"/>
    <property type="evidence" value="ECO:0007669"/>
    <property type="project" value="InterPro"/>
</dbReference>
<dbReference type="Pfam" id="PF01496">
    <property type="entry name" value="V_ATPase_I"/>
    <property type="match status" value="2"/>
</dbReference>
<dbReference type="PANTHER" id="PTHR11629">
    <property type="entry name" value="VACUOLAR PROTON ATPASES"/>
    <property type="match status" value="1"/>
</dbReference>
<dbReference type="EMBL" id="FMMM01000021">
    <property type="protein sequence ID" value="SCQ18891.1"/>
    <property type="molecule type" value="Genomic_DNA"/>
</dbReference>
<organism evidence="10 11">
    <name type="scientific">Tannerella forsythia</name>
    <name type="common">Bacteroides forsythus</name>
    <dbReference type="NCBI Taxonomy" id="28112"/>
    <lineage>
        <taxon>Bacteria</taxon>
        <taxon>Pseudomonadati</taxon>
        <taxon>Bacteroidota</taxon>
        <taxon>Bacteroidia</taxon>
        <taxon>Bacteroidales</taxon>
        <taxon>Tannerellaceae</taxon>
        <taxon>Tannerella</taxon>
    </lineage>
</organism>
<feature type="transmembrane region" description="Helical" evidence="9">
    <location>
        <begin position="460"/>
        <end position="481"/>
    </location>
</feature>
<dbReference type="GO" id="GO:0051117">
    <property type="term" value="F:ATPase binding"/>
    <property type="evidence" value="ECO:0007669"/>
    <property type="project" value="TreeGrafter"/>
</dbReference>
<keyword evidence="4 9" id="KW-0812">Transmembrane</keyword>
<keyword evidence="6" id="KW-0406">Ion transport</keyword>
<dbReference type="Proteomes" id="UP000182057">
    <property type="component" value="Unassembled WGS sequence"/>
</dbReference>
<reference evidence="10 11" key="1">
    <citation type="submission" date="2016-09" db="EMBL/GenBank/DDBJ databases">
        <authorList>
            <person name="Capua I."/>
            <person name="De Benedictis P."/>
            <person name="Joannis T."/>
            <person name="Lombin L.H."/>
            <person name="Cattoli G."/>
        </authorList>
    </citation>
    <scope>NUCLEOTIDE SEQUENCE [LARGE SCALE GENOMIC DNA]</scope>
    <source>
        <strain evidence="10 11">UB20</strain>
    </source>
</reference>
<proteinExistence type="inferred from homology"/>
<keyword evidence="5 9" id="KW-1133">Transmembrane helix</keyword>
<evidence type="ECO:0000256" key="7">
    <source>
        <dbReference type="ARBA" id="ARBA00023136"/>
    </source>
</evidence>
<feature type="transmembrane region" description="Helical" evidence="9">
    <location>
        <begin position="429"/>
        <end position="448"/>
    </location>
</feature>
<feature type="transmembrane region" description="Helical" evidence="9">
    <location>
        <begin position="338"/>
        <end position="364"/>
    </location>
</feature>
<feature type="transmembrane region" description="Helical" evidence="9">
    <location>
        <begin position="487"/>
        <end position="506"/>
    </location>
</feature>
<evidence type="ECO:0000256" key="4">
    <source>
        <dbReference type="ARBA" id="ARBA00022692"/>
    </source>
</evidence>
<evidence type="ECO:0000313" key="11">
    <source>
        <dbReference type="Proteomes" id="UP000182057"/>
    </source>
</evidence>
<evidence type="ECO:0000256" key="3">
    <source>
        <dbReference type="ARBA" id="ARBA00022448"/>
    </source>
</evidence>
<accession>A0A1D3UFP3</accession>
<keyword evidence="3" id="KW-0813">Transport</keyword>
<evidence type="ECO:0000256" key="2">
    <source>
        <dbReference type="ARBA" id="ARBA00009904"/>
    </source>
</evidence>
<keyword evidence="7 9" id="KW-0472">Membrane</keyword>
<feature type="transmembrane region" description="Helical" evidence="9">
    <location>
        <begin position="385"/>
        <end position="409"/>
    </location>
</feature>
<protein>
    <submittedName>
        <fullName evidence="10">V-type ATP synthase subunit I</fullName>
    </submittedName>
</protein>
<feature type="coiled-coil region" evidence="8">
    <location>
        <begin position="37"/>
        <end position="127"/>
    </location>
</feature>
<evidence type="ECO:0000256" key="5">
    <source>
        <dbReference type="ARBA" id="ARBA00022989"/>
    </source>
</evidence>
<dbReference type="RefSeq" id="WP_074449449.1">
    <property type="nucleotide sequence ID" value="NZ_FMMM01000021.1"/>
</dbReference>
<dbReference type="InterPro" id="IPR002490">
    <property type="entry name" value="V-ATPase_116kDa_su"/>
</dbReference>
<dbReference type="GO" id="GO:0033179">
    <property type="term" value="C:proton-transporting V-type ATPase, V0 domain"/>
    <property type="evidence" value="ECO:0007669"/>
    <property type="project" value="InterPro"/>
</dbReference>
<dbReference type="GO" id="GO:0016471">
    <property type="term" value="C:vacuolar proton-transporting V-type ATPase complex"/>
    <property type="evidence" value="ECO:0007669"/>
    <property type="project" value="TreeGrafter"/>
</dbReference>
<feature type="transmembrane region" description="Helical" evidence="9">
    <location>
        <begin position="572"/>
        <end position="595"/>
    </location>
</feature>
<feature type="transmembrane region" description="Helical" evidence="9">
    <location>
        <begin position="538"/>
        <end position="560"/>
    </location>
</feature>
<dbReference type="OrthoDB" id="9803814at2"/>
<evidence type="ECO:0000256" key="1">
    <source>
        <dbReference type="ARBA" id="ARBA00004141"/>
    </source>
</evidence>
<evidence type="ECO:0000313" key="10">
    <source>
        <dbReference type="EMBL" id="SCQ18891.1"/>
    </source>
</evidence>
<evidence type="ECO:0000256" key="6">
    <source>
        <dbReference type="ARBA" id="ARBA00023065"/>
    </source>
</evidence>
<name>A0A1D3UFP3_TANFO</name>
<sequence>MIVKMSKYAFMVYHKEYDEFLERLRGMGVVHIQEKRSEKEDEGLQQLLAERKRLQNELRYLKRVQEDGLKELKDEAKSTKSKLKPELEIAPERPVTVEEGRMLLNRIEDLRNRIEKAQAAEQVVEKDMAAMAVWGEFDYANLDRLRDAGYEVTFFSCPASRYDEAWREAYNAVPISVVQSVAYFVTITPVGTVLEIDAERVKMPEKGLKDLQADLLSQRQEKAELNEEMLQIATNDYKTLEAYDRLLSNEYAWGNAKVQTNREADDRLMLLEGWIPAAQEQSLEAELDRNNYYFQKLDITPEDNIPIDLENNWFSRLFESISRLYMLPKYNELDLTPFFAPFFMIFFGLCLGDSGYGLFLLVIATAVKMMKRKTLKPSMKGILSLVQLLGGATFLCGLLTGTFFGANLYDWGIPLFDILKEKIYFDNNKMFSLSLILGVIQIIFGMCLKAVNKAKQFGFVYSLSTVGWIILLVSMGGAFLWPQAMPMFGTNHLIVLSLAGLLIFFVNSPGKNLLLNVGLGLWDTYNMATGLLGDVLSYVRLFALGLSGGILAGVFNSLAVGMSPDHVVFGPVVMVLIFVIGHAINIFMNVLGALVHPMRLTFVEFFKNSGYEGGGLEYKPFKKMRNE</sequence>